<evidence type="ECO:0000313" key="12">
    <source>
        <dbReference type="EMBL" id="RBP28331.1"/>
    </source>
</evidence>
<gene>
    <name evidence="12" type="ORF">DET50_11260</name>
</gene>
<feature type="domain" description="PAC" evidence="9">
    <location>
        <begin position="675"/>
        <end position="727"/>
    </location>
</feature>
<protein>
    <recommendedName>
        <fullName evidence="2">cyclic-guanylate-specific phosphodiesterase</fullName>
        <ecNumber evidence="2">3.1.4.52</ecNumber>
    </recommendedName>
</protein>
<dbReference type="PROSITE" id="PS50112">
    <property type="entry name" value="PAS"/>
    <property type="match status" value="2"/>
</dbReference>
<keyword evidence="4" id="KW-0808">Transferase</keyword>
<comment type="cofactor">
    <cofactor evidence="1">
        <name>Mg(2+)</name>
        <dbReference type="ChEBI" id="CHEBI:18420"/>
    </cofactor>
</comment>
<dbReference type="Gene3D" id="3.20.20.450">
    <property type="entry name" value="EAL domain"/>
    <property type="match status" value="1"/>
</dbReference>
<evidence type="ECO:0000256" key="6">
    <source>
        <dbReference type="SAM" id="MobiDB-lite"/>
    </source>
</evidence>
<name>A0A366GQ03_9GAMM</name>
<keyword evidence="7" id="KW-1133">Transmembrane helix</keyword>
<evidence type="ECO:0000259" key="9">
    <source>
        <dbReference type="PROSITE" id="PS50113"/>
    </source>
</evidence>
<dbReference type="SUPFAM" id="SSF141868">
    <property type="entry name" value="EAL domain-like"/>
    <property type="match status" value="1"/>
</dbReference>
<dbReference type="PANTHER" id="PTHR44757">
    <property type="entry name" value="DIGUANYLATE CYCLASE DGCP"/>
    <property type="match status" value="1"/>
</dbReference>
<feature type="domain" description="EAL" evidence="10">
    <location>
        <begin position="901"/>
        <end position="1154"/>
    </location>
</feature>
<dbReference type="FunFam" id="3.20.20.450:FF:000001">
    <property type="entry name" value="Cyclic di-GMP phosphodiesterase yahA"/>
    <property type="match status" value="1"/>
</dbReference>
<dbReference type="InterPro" id="IPR000014">
    <property type="entry name" value="PAS"/>
</dbReference>
<comment type="catalytic activity">
    <reaction evidence="5">
        <text>3',3'-c-di-GMP + H2O = 5'-phosphoguanylyl(3'-&gt;5')guanosine + H(+)</text>
        <dbReference type="Rhea" id="RHEA:24902"/>
        <dbReference type="ChEBI" id="CHEBI:15377"/>
        <dbReference type="ChEBI" id="CHEBI:15378"/>
        <dbReference type="ChEBI" id="CHEBI:58754"/>
        <dbReference type="ChEBI" id="CHEBI:58805"/>
        <dbReference type="EC" id="3.1.4.52"/>
    </reaction>
    <physiologicalReaction direction="left-to-right" evidence="5">
        <dbReference type="Rhea" id="RHEA:24903"/>
    </physiologicalReaction>
</comment>
<keyword evidence="4" id="KW-0418">Kinase</keyword>
<dbReference type="SMART" id="SM00052">
    <property type="entry name" value="EAL"/>
    <property type="match status" value="1"/>
</dbReference>
<feature type="domain" description="GGDEF" evidence="11">
    <location>
        <begin position="759"/>
        <end position="892"/>
    </location>
</feature>
<dbReference type="Gene3D" id="3.30.70.270">
    <property type="match status" value="1"/>
</dbReference>
<dbReference type="InterPro" id="IPR000160">
    <property type="entry name" value="GGDEF_dom"/>
</dbReference>
<dbReference type="NCBIfam" id="TIGR00229">
    <property type="entry name" value="sensory_box"/>
    <property type="match status" value="2"/>
</dbReference>
<dbReference type="InterPro" id="IPR035965">
    <property type="entry name" value="PAS-like_dom_sf"/>
</dbReference>
<dbReference type="NCBIfam" id="TIGR00254">
    <property type="entry name" value="GGDEF"/>
    <property type="match status" value="1"/>
</dbReference>
<keyword evidence="7" id="KW-0812">Transmembrane</keyword>
<dbReference type="GO" id="GO:0071111">
    <property type="term" value="F:cyclic-guanylate-specific phosphodiesterase activity"/>
    <property type="evidence" value="ECO:0007669"/>
    <property type="project" value="UniProtKB-EC"/>
</dbReference>
<dbReference type="Gene3D" id="3.30.450.20">
    <property type="entry name" value="PAS domain"/>
    <property type="match status" value="2"/>
</dbReference>
<dbReference type="InterPro" id="IPR052155">
    <property type="entry name" value="Biofilm_reg_signaling"/>
</dbReference>
<comment type="caution">
    <text evidence="12">The sequence shown here is derived from an EMBL/GenBank/DDBJ whole genome shotgun (WGS) entry which is preliminary data.</text>
</comment>
<dbReference type="OrthoDB" id="6597954at2"/>
<dbReference type="CDD" id="cd00130">
    <property type="entry name" value="PAS"/>
    <property type="match status" value="1"/>
</dbReference>
<feature type="domain" description="PAS" evidence="8">
    <location>
        <begin position="599"/>
        <end position="672"/>
    </location>
</feature>
<evidence type="ECO:0000256" key="7">
    <source>
        <dbReference type="SAM" id="Phobius"/>
    </source>
</evidence>
<keyword evidence="3" id="KW-0973">c-di-GMP</keyword>
<evidence type="ECO:0000256" key="1">
    <source>
        <dbReference type="ARBA" id="ARBA00001946"/>
    </source>
</evidence>
<dbReference type="PROSITE" id="PS50883">
    <property type="entry name" value="EAL"/>
    <property type="match status" value="1"/>
</dbReference>
<dbReference type="InterPro" id="IPR029787">
    <property type="entry name" value="Nucleotide_cyclase"/>
</dbReference>
<feature type="transmembrane region" description="Helical" evidence="7">
    <location>
        <begin position="12"/>
        <end position="38"/>
    </location>
</feature>
<proteinExistence type="predicted"/>
<dbReference type="InterPro" id="IPR013656">
    <property type="entry name" value="PAS_4"/>
</dbReference>
<feature type="transmembrane region" description="Helical" evidence="7">
    <location>
        <begin position="72"/>
        <end position="94"/>
    </location>
</feature>
<evidence type="ECO:0000256" key="5">
    <source>
        <dbReference type="ARBA" id="ARBA00051114"/>
    </source>
</evidence>
<evidence type="ECO:0000256" key="4">
    <source>
        <dbReference type="ARBA" id="ARBA00022777"/>
    </source>
</evidence>
<feature type="transmembrane region" description="Helical" evidence="7">
    <location>
        <begin position="134"/>
        <end position="155"/>
    </location>
</feature>
<dbReference type="EMBL" id="QNRO01000012">
    <property type="protein sequence ID" value="RBP28331.1"/>
    <property type="molecule type" value="Genomic_DNA"/>
</dbReference>
<feature type="region of interest" description="Disordered" evidence="6">
    <location>
        <begin position="396"/>
        <end position="418"/>
    </location>
</feature>
<dbReference type="AlphaFoldDB" id="A0A366GQ03"/>
<dbReference type="Pfam" id="PF00563">
    <property type="entry name" value="EAL"/>
    <property type="match status" value="1"/>
</dbReference>
<dbReference type="CDD" id="cd01949">
    <property type="entry name" value="GGDEF"/>
    <property type="match status" value="1"/>
</dbReference>
<dbReference type="Pfam" id="PF00990">
    <property type="entry name" value="GGDEF"/>
    <property type="match status" value="1"/>
</dbReference>
<organism evidence="12 13">
    <name type="scientific">Marinobacter pelagius</name>
    <dbReference type="NCBI Taxonomy" id="379482"/>
    <lineage>
        <taxon>Bacteria</taxon>
        <taxon>Pseudomonadati</taxon>
        <taxon>Pseudomonadota</taxon>
        <taxon>Gammaproteobacteria</taxon>
        <taxon>Pseudomonadales</taxon>
        <taxon>Marinobacteraceae</taxon>
        <taxon>Marinobacter</taxon>
    </lineage>
</organism>
<dbReference type="Pfam" id="PF08448">
    <property type="entry name" value="PAS_4"/>
    <property type="match status" value="1"/>
</dbReference>
<evidence type="ECO:0000313" key="13">
    <source>
        <dbReference type="Proteomes" id="UP000252995"/>
    </source>
</evidence>
<evidence type="ECO:0000259" key="11">
    <source>
        <dbReference type="PROSITE" id="PS50887"/>
    </source>
</evidence>
<dbReference type="SUPFAM" id="SSF55785">
    <property type="entry name" value="PYP-like sensor domain (PAS domain)"/>
    <property type="match status" value="2"/>
</dbReference>
<dbReference type="SMART" id="SM00086">
    <property type="entry name" value="PAC"/>
    <property type="match status" value="1"/>
</dbReference>
<dbReference type="SUPFAM" id="SSF55073">
    <property type="entry name" value="Nucleotide cyclase"/>
    <property type="match status" value="1"/>
</dbReference>
<dbReference type="Pfam" id="PF13426">
    <property type="entry name" value="PAS_9"/>
    <property type="match status" value="1"/>
</dbReference>
<reference evidence="12 13" key="1">
    <citation type="submission" date="2018-06" db="EMBL/GenBank/DDBJ databases">
        <title>Freshwater and sediment microbial communities from various areas in North America, analyzing microbe dynamics in response to fracking.</title>
        <authorList>
            <person name="Lamendella R."/>
        </authorList>
    </citation>
    <scope>NUCLEOTIDE SEQUENCE [LARGE SCALE GENOMIC DNA]</scope>
    <source>
        <strain evidence="12 13">114J</strain>
    </source>
</reference>
<dbReference type="PROSITE" id="PS50113">
    <property type="entry name" value="PAC"/>
    <property type="match status" value="1"/>
</dbReference>
<keyword evidence="7" id="KW-0472">Membrane</keyword>
<feature type="transmembrane region" description="Helical" evidence="7">
    <location>
        <begin position="167"/>
        <end position="188"/>
    </location>
</feature>
<accession>A0A366GQ03</accession>
<dbReference type="GO" id="GO:0071732">
    <property type="term" value="P:cellular response to nitric oxide"/>
    <property type="evidence" value="ECO:0007669"/>
    <property type="project" value="UniProtKB-ARBA"/>
</dbReference>
<dbReference type="GO" id="GO:0016301">
    <property type="term" value="F:kinase activity"/>
    <property type="evidence" value="ECO:0007669"/>
    <property type="project" value="UniProtKB-KW"/>
</dbReference>
<evidence type="ECO:0000256" key="3">
    <source>
        <dbReference type="ARBA" id="ARBA00022636"/>
    </source>
</evidence>
<dbReference type="EC" id="3.1.4.52" evidence="2"/>
<dbReference type="InterPro" id="IPR043128">
    <property type="entry name" value="Rev_trsase/Diguanyl_cyclase"/>
</dbReference>
<feature type="domain" description="PAS" evidence="8">
    <location>
        <begin position="473"/>
        <end position="515"/>
    </location>
</feature>
<dbReference type="InterPro" id="IPR000700">
    <property type="entry name" value="PAS-assoc_C"/>
</dbReference>
<dbReference type="InterPro" id="IPR001633">
    <property type="entry name" value="EAL_dom"/>
</dbReference>
<dbReference type="SMART" id="SM00091">
    <property type="entry name" value="PAS"/>
    <property type="match status" value="2"/>
</dbReference>
<dbReference type="InterPro" id="IPR035919">
    <property type="entry name" value="EAL_sf"/>
</dbReference>
<feature type="transmembrane region" description="Helical" evidence="7">
    <location>
        <begin position="44"/>
        <end position="65"/>
    </location>
</feature>
<feature type="transmembrane region" description="Helical" evidence="7">
    <location>
        <begin position="204"/>
        <end position="225"/>
    </location>
</feature>
<evidence type="ECO:0000259" key="10">
    <source>
        <dbReference type="PROSITE" id="PS50883"/>
    </source>
</evidence>
<dbReference type="RefSeq" id="WP_113863022.1">
    <property type="nucleotide sequence ID" value="NZ_QNRO01000012.1"/>
</dbReference>
<dbReference type="SMART" id="SM00267">
    <property type="entry name" value="GGDEF"/>
    <property type="match status" value="1"/>
</dbReference>
<dbReference type="FunFam" id="3.30.70.270:FF:000001">
    <property type="entry name" value="Diguanylate cyclase domain protein"/>
    <property type="match status" value="1"/>
</dbReference>
<evidence type="ECO:0000259" key="8">
    <source>
        <dbReference type="PROSITE" id="PS50112"/>
    </source>
</evidence>
<dbReference type="CDD" id="cd01948">
    <property type="entry name" value="EAL"/>
    <property type="match status" value="1"/>
</dbReference>
<dbReference type="InterPro" id="IPR001610">
    <property type="entry name" value="PAC"/>
</dbReference>
<sequence>MIQSPSELRLQATLLILFSCSLFIGLLSLIVDVFPFLAIPERLILAPAGAFAVILAGFSLFALTFPKPLWRILAGALLALLGSYGLVTSAIALHADNLPFLSDRTLGLPTLPSIAVLLMAGVSLLGLRGSKGSLFGFITGCFGVGIGAMVMISHVQPNLDSDNDGLIWGFSVLSGVLCTGIGVVLVILSEHRPQLRFSMSRHQVVVGALSVASTFALFLLASWGVHVERHQGAQSILQHYAGALEHGVDNHLKMIERLANRWAAFEYDVPEALEATEVNRYFDDTPALESILIVQNDGAPLWRTARSPFSLMWLMDQSVKPEVLSWLRESRTDGPPNGWLIPDEERPYKALALVTVGESQGAQMLAAFDLQTLLSFEAPHRSRDFDITLVSRVPQVKEPDSGEPEVEETTTVPLPNGPNLLLRATAGPPNPKSLQGGFPLAVLVFGLTMSYLLIMGRSLLGVYKNQARALNVSEQQFRSLFSQTPDAILAFDQQGYYRMVNPIARRIIGLKESDIGVTHYLQVLKKRDISDHEQGVFETAFGNAAAGHAQKFEITLTSQHISEARTYECDLLPIVVDGKVSGVFLIGKDITERLNAQESQRILKRSLESSDNGVVVVDYRSEGLPVVFVNPAFSQMTGYSEAELLGAPVQLLSGPETDEKDIEQIRQAARAGQPLSLTLKSYRRDGSPFWNQVSITPVRDHRQEVSHFTAIMRDISEKKEQEHRLAYQATHDVLTGLGNRALFEDRLEHDVSLANRKGQLLAVLFIDLDEFKPINDTLGHKIGDELLISVARRLEASTRPTDTLARFGGDEFVLILPALAATHEAEEVAERILETVTKPHRIRSHELHISASIGISFISKDQEHPEKLLQQADMAMYKAKQQGRDTYEIYTPELDNRLTKRVTLRNDLQEAIESRQLFLHYQPQITKAGTLCGLEALVRWNHPEKGFISPADFIPIAEETGQIVNLGKWVTTQACRDARLLLEKGLLKGRMAVNLSPMQFHRPSFLSAIRSILEKTELPAEHLELELTEGILMKDSDGAIDILNALNGMGIATAIDDFGTGFSSFSYLRDLPVDKIKIDRSFVSRINTSEKDAAVCKGMITLAREMNLRVIAEGVETAEEVEILTENGCEAFQGYYFARPMAFDALVDWIAQSQKS</sequence>
<feature type="transmembrane region" description="Helical" evidence="7">
    <location>
        <begin position="106"/>
        <end position="127"/>
    </location>
</feature>
<dbReference type="PANTHER" id="PTHR44757:SF2">
    <property type="entry name" value="BIOFILM ARCHITECTURE MAINTENANCE PROTEIN MBAA"/>
    <property type="match status" value="1"/>
</dbReference>
<dbReference type="Proteomes" id="UP000252995">
    <property type="component" value="Unassembled WGS sequence"/>
</dbReference>
<dbReference type="PROSITE" id="PS50887">
    <property type="entry name" value="GGDEF"/>
    <property type="match status" value="1"/>
</dbReference>
<evidence type="ECO:0000256" key="2">
    <source>
        <dbReference type="ARBA" id="ARBA00012282"/>
    </source>
</evidence>